<evidence type="ECO:0000256" key="3">
    <source>
        <dbReference type="ARBA" id="ARBA00023163"/>
    </source>
</evidence>
<dbReference type="Pfam" id="PF12833">
    <property type="entry name" value="HTH_18"/>
    <property type="match status" value="1"/>
</dbReference>
<dbReference type="InterPro" id="IPR018060">
    <property type="entry name" value="HTH_AraC"/>
</dbReference>
<keyword evidence="6" id="KW-1185">Reference proteome</keyword>
<organism evidence="5 6">
    <name type="scientific">Vibrio ziniensis</name>
    <dbReference type="NCBI Taxonomy" id="2711221"/>
    <lineage>
        <taxon>Bacteria</taxon>
        <taxon>Pseudomonadati</taxon>
        <taxon>Pseudomonadota</taxon>
        <taxon>Gammaproteobacteria</taxon>
        <taxon>Vibrionales</taxon>
        <taxon>Vibrionaceae</taxon>
        <taxon>Vibrio</taxon>
    </lineage>
</organism>
<evidence type="ECO:0000256" key="1">
    <source>
        <dbReference type="ARBA" id="ARBA00023015"/>
    </source>
</evidence>
<dbReference type="EMBL" id="CP049331">
    <property type="protein sequence ID" value="QIH43217.1"/>
    <property type="molecule type" value="Genomic_DNA"/>
</dbReference>
<feature type="domain" description="HTH araC/xylS-type" evidence="4">
    <location>
        <begin position="133"/>
        <end position="231"/>
    </location>
</feature>
<keyword evidence="1" id="KW-0805">Transcription regulation</keyword>
<reference evidence="5 6" key="1">
    <citation type="submission" date="2020-02" db="EMBL/GenBank/DDBJ databases">
        <title>A complete genome of a marine bacterium Vibrio sp. ZWAL4003 isolated from the mangrove sediment with the ability to degrade polysaccharides.</title>
        <authorList>
            <person name="Wu J."/>
            <person name="Qu W."/>
            <person name="Zeng R."/>
        </authorList>
    </citation>
    <scope>NUCLEOTIDE SEQUENCE [LARGE SCALE GENOMIC DNA]</scope>
    <source>
        <strain evidence="5 6">ZWAL4003</strain>
    </source>
</reference>
<proteinExistence type="predicted"/>
<protein>
    <submittedName>
        <fullName evidence="5">Helix-turn-helix transcriptional regulator</fullName>
    </submittedName>
</protein>
<dbReference type="PROSITE" id="PS01124">
    <property type="entry name" value="HTH_ARAC_FAMILY_2"/>
    <property type="match status" value="1"/>
</dbReference>
<evidence type="ECO:0000256" key="2">
    <source>
        <dbReference type="ARBA" id="ARBA00023125"/>
    </source>
</evidence>
<dbReference type="Gene3D" id="1.10.10.60">
    <property type="entry name" value="Homeodomain-like"/>
    <property type="match status" value="2"/>
</dbReference>
<dbReference type="InterPro" id="IPR009057">
    <property type="entry name" value="Homeodomain-like_sf"/>
</dbReference>
<dbReference type="InterPro" id="IPR050204">
    <property type="entry name" value="AraC_XylS_family_regulators"/>
</dbReference>
<dbReference type="GO" id="GO:0003700">
    <property type="term" value="F:DNA-binding transcription factor activity"/>
    <property type="evidence" value="ECO:0007669"/>
    <property type="project" value="InterPro"/>
</dbReference>
<dbReference type="PANTHER" id="PTHR46796:SF10">
    <property type="entry name" value="TRANSCRIPTIONAL ACTIVATOR FEAR"/>
    <property type="match status" value="1"/>
</dbReference>
<dbReference type="SUPFAM" id="SSF46689">
    <property type="entry name" value="Homeodomain-like"/>
    <property type="match status" value="2"/>
</dbReference>
<evidence type="ECO:0000259" key="4">
    <source>
        <dbReference type="PROSITE" id="PS01124"/>
    </source>
</evidence>
<evidence type="ECO:0000313" key="5">
    <source>
        <dbReference type="EMBL" id="QIH43217.1"/>
    </source>
</evidence>
<keyword evidence="2" id="KW-0238">DNA-binding</keyword>
<gene>
    <name evidence="5" type="ORF">G5S32_08815</name>
</gene>
<evidence type="ECO:0000313" key="6">
    <source>
        <dbReference type="Proteomes" id="UP000503003"/>
    </source>
</evidence>
<dbReference type="PANTHER" id="PTHR46796">
    <property type="entry name" value="HTH-TYPE TRANSCRIPTIONAL ACTIVATOR RHAS-RELATED"/>
    <property type="match status" value="1"/>
</dbReference>
<keyword evidence="3" id="KW-0804">Transcription</keyword>
<name>A0A6G7CM61_9VIBR</name>
<dbReference type="SMART" id="SM00342">
    <property type="entry name" value="HTH_ARAC"/>
    <property type="match status" value="1"/>
</dbReference>
<accession>A0A6G7CM61</accession>
<dbReference type="AlphaFoldDB" id="A0A6G7CM61"/>
<dbReference type="InterPro" id="IPR018062">
    <property type="entry name" value="HTH_AraC-typ_CS"/>
</dbReference>
<dbReference type="Proteomes" id="UP000503003">
    <property type="component" value="Chromosome 1"/>
</dbReference>
<dbReference type="GO" id="GO:0043565">
    <property type="term" value="F:sequence-specific DNA binding"/>
    <property type="evidence" value="ECO:0007669"/>
    <property type="project" value="InterPro"/>
</dbReference>
<dbReference type="PROSITE" id="PS00041">
    <property type="entry name" value="HTH_ARAC_FAMILY_1"/>
    <property type="match status" value="1"/>
</dbReference>
<dbReference type="KEGG" id="vzi:G5S32_08815"/>
<sequence length="233" mass="25983">MQVVIGLKGSVEFDVSGVGNRIEPGQGCVVSPDSTHVFGGIDKPSEILVLNVTRDSQSSYPAINQMYQLSESDCYFGMSSKTIQLIQMLGEEVHTSPDDLLLAQACSHTIIALLLKHICPFQTYSRIGRLDLDVVDSYIEKHIQNRISVNQLAGSVFLSESQFFNQFKKQTGVTPHQYVLAKRVEYAKRLIENNTFNLNYVSDITGFSGQSAFTHAFTKLEGISPSQYKKRYS</sequence>